<evidence type="ECO:0000259" key="2">
    <source>
        <dbReference type="Pfam" id="PF12146"/>
    </source>
</evidence>
<protein>
    <recommendedName>
        <fullName evidence="2">Serine aminopeptidase S33 domain-containing protein</fullName>
    </recommendedName>
</protein>
<dbReference type="PANTHER" id="PTHR47751">
    <property type="entry name" value="SUPERFAMILY HYDROLASE, PUTATIVE (AFU_ORTHOLOGUE AFUA_2G16580)-RELATED"/>
    <property type="match status" value="1"/>
</dbReference>
<comment type="similarity">
    <text evidence="1">Belongs to the polyketide transferase af380 family.</text>
</comment>
<organism evidence="3 4">
    <name type="scientific">Extremus antarcticus</name>
    <dbReference type="NCBI Taxonomy" id="702011"/>
    <lineage>
        <taxon>Eukaryota</taxon>
        <taxon>Fungi</taxon>
        <taxon>Dikarya</taxon>
        <taxon>Ascomycota</taxon>
        <taxon>Pezizomycotina</taxon>
        <taxon>Dothideomycetes</taxon>
        <taxon>Dothideomycetidae</taxon>
        <taxon>Mycosphaerellales</taxon>
        <taxon>Extremaceae</taxon>
        <taxon>Extremus</taxon>
    </lineage>
</organism>
<reference evidence="3" key="1">
    <citation type="submission" date="2023-04" db="EMBL/GenBank/DDBJ databases">
        <title>Black Yeasts Isolated from many extreme environments.</title>
        <authorList>
            <person name="Coleine C."/>
            <person name="Stajich J.E."/>
            <person name="Selbmann L."/>
        </authorList>
    </citation>
    <scope>NUCLEOTIDE SEQUENCE</scope>
    <source>
        <strain evidence="3">CCFEE 5312</strain>
    </source>
</reference>
<dbReference type="Gene3D" id="1.10.10.800">
    <property type="match status" value="1"/>
</dbReference>
<proteinExistence type="inferred from homology"/>
<dbReference type="InterPro" id="IPR022742">
    <property type="entry name" value="Hydrolase_4"/>
</dbReference>
<dbReference type="InterPro" id="IPR029058">
    <property type="entry name" value="AB_hydrolase_fold"/>
</dbReference>
<dbReference type="InterPro" id="IPR051411">
    <property type="entry name" value="Polyketide_trans_af380"/>
</dbReference>
<accession>A0AAJ0DQJ0</accession>
<dbReference type="Pfam" id="PF12146">
    <property type="entry name" value="Hydrolase_4"/>
    <property type="match status" value="1"/>
</dbReference>
<gene>
    <name evidence="3" type="ORF">LTR09_004126</name>
</gene>
<feature type="domain" description="Serine aminopeptidase S33" evidence="2">
    <location>
        <begin position="5"/>
        <end position="232"/>
    </location>
</feature>
<dbReference type="SUPFAM" id="SSF53474">
    <property type="entry name" value="alpha/beta-Hydrolases"/>
    <property type="match status" value="1"/>
</dbReference>
<dbReference type="Proteomes" id="UP001271007">
    <property type="component" value="Unassembled WGS sequence"/>
</dbReference>
<evidence type="ECO:0000256" key="1">
    <source>
        <dbReference type="ARBA" id="ARBA00029464"/>
    </source>
</evidence>
<dbReference type="PANTHER" id="PTHR47751:SF2">
    <property type="entry name" value="DLTD N-TERMINAL DOMAIN PROTEIN (AFU_ORTHOLOGUE AFUA_8G00380)-RELATED"/>
    <property type="match status" value="1"/>
</dbReference>
<keyword evidence="4" id="KW-1185">Reference proteome</keyword>
<dbReference type="Gene3D" id="3.40.50.1820">
    <property type="entry name" value="alpha/beta hydrolase"/>
    <property type="match status" value="1"/>
</dbReference>
<evidence type="ECO:0000313" key="4">
    <source>
        <dbReference type="Proteomes" id="UP001271007"/>
    </source>
</evidence>
<dbReference type="AlphaFoldDB" id="A0AAJ0DQJ0"/>
<dbReference type="EMBL" id="JAWDJX010000010">
    <property type="protein sequence ID" value="KAK3054966.1"/>
    <property type="molecule type" value="Genomic_DNA"/>
</dbReference>
<sequence>MFVPEVAEALQTANINALVYDSRNLGESDGQPRHDIDPAKQVCDYSDALTFLLTQPTVNAAAISFWGMSFSGTIALRAASLDKRARSCIAACPYLDLKPPPEKAAKVLAKCMKDRESRGVGNPPTYLPMLTAAGTNPAGLHLQLDAEELRLVETAKRRVENFDTKSTVETYYKFFTWGPEEIIKYISPTPVLLIVPEKDTWSLPEKQYAMFETLQTPKQLHTVQGKGHLTLFTGDGFPDMMNMQAEFLRTGPEGRRA</sequence>
<comment type="caution">
    <text evidence="3">The sequence shown here is derived from an EMBL/GenBank/DDBJ whole genome shotgun (WGS) entry which is preliminary data.</text>
</comment>
<evidence type="ECO:0000313" key="3">
    <source>
        <dbReference type="EMBL" id="KAK3054966.1"/>
    </source>
</evidence>
<name>A0AAJ0DQJ0_9PEZI</name>